<dbReference type="AlphaFoldDB" id="A0ABD5YQ10"/>
<organism evidence="3 4">
    <name type="scientific">Halocatena marina</name>
    <dbReference type="NCBI Taxonomy" id="2934937"/>
    <lineage>
        <taxon>Archaea</taxon>
        <taxon>Methanobacteriati</taxon>
        <taxon>Methanobacteriota</taxon>
        <taxon>Stenosarchaea group</taxon>
        <taxon>Halobacteria</taxon>
        <taxon>Halobacteriales</taxon>
        <taxon>Natronomonadaceae</taxon>
        <taxon>Halocatena</taxon>
    </lineage>
</organism>
<accession>A0ABD5YQ10</accession>
<dbReference type="Pfam" id="PF24003">
    <property type="entry name" value="DUF7319"/>
    <property type="match status" value="1"/>
</dbReference>
<feature type="region of interest" description="Disordered" evidence="1">
    <location>
        <begin position="1"/>
        <end position="56"/>
    </location>
</feature>
<evidence type="ECO:0000313" key="3">
    <source>
        <dbReference type="EMBL" id="MFC7190972.1"/>
    </source>
</evidence>
<dbReference type="Proteomes" id="UP001596417">
    <property type="component" value="Unassembled WGS sequence"/>
</dbReference>
<feature type="compositionally biased region" description="Basic and acidic residues" evidence="1">
    <location>
        <begin position="24"/>
        <end position="46"/>
    </location>
</feature>
<feature type="compositionally biased region" description="Basic and acidic residues" evidence="1">
    <location>
        <begin position="159"/>
        <end position="173"/>
    </location>
</feature>
<evidence type="ECO:0000259" key="2">
    <source>
        <dbReference type="Pfam" id="PF24003"/>
    </source>
</evidence>
<comment type="caution">
    <text evidence="3">The sequence shown here is derived from an EMBL/GenBank/DDBJ whole genome shotgun (WGS) entry which is preliminary data.</text>
</comment>
<feature type="domain" description="DUF7319" evidence="2">
    <location>
        <begin position="57"/>
        <end position="160"/>
    </location>
</feature>
<keyword evidence="4" id="KW-1185">Reference proteome</keyword>
<name>A0ABD5YQ10_9EURY</name>
<protein>
    <recommendedName>
        <fullName evidence="2">DUF7319 domain-containing protein</fullName>
    </recommendedName>
</protein>
<gene>
    <name evidence="3" type="ORF">ACFQL7_14835</name>
</gene>
<feature type="region of interest" description="Disordered" evidence="1">
    <location>
        <begin position="143"/>
        <end position="173"/>
    </location>
</feature>
<dbReference type="RefSeq" id="WP_390205928.1">
    <property type="nucleotide sequence ID" value="NZ_JBHTAX010000001.1"/>
</dbReference>
<evidence type="ECO:0000256" key="1">
    <source>
        <dbReference type="SAM" id="MobiDB-lite"/>
    </source>
</evidence>
<evidence type="ECO:0000313" key="4">
    <source>
        <dbReference type="Proteomes" id="UP001596417"/>
    </source>
</evidence>
<sequence>MSDGSDEQESGEPSDSGAETGTPDTKEVEEPSVETLREQVEEKYDFDNFGPDDMARMTPEEWDAAFDIETWITGTELLDRVEADVKQRVADREVFARLERLSNPERLIAYSDEGYAVVYKDGSVAGEGTVLRDVKPSVALCSMDEYDPPEMPEGTVLPDRPRSQRELGRSVTE</sequence>
<feature type="compositionally biased region" description="Polar residues" evidence="1">
    <location>
        <begin position="13"/>
        <end position="23"/>
    </location>
</feature>
<dbReference type="EMBL" id="JBHTAX010000001">
    <property type="protein sequence ID" value="MFC7190972.1"/>
    <property type="molecule type" value="Genomic_DNA"/>
</dbReference>
<feature type="compositionally biased region" description="Acidic residues" evidence="1">
    <location>
        <begin position="1"/>
        <end position="12"/>
    </location>
</feature>
<dbReference type="InterPro" id="IPR055743">
    <property type="entry name" value="DUF7319"/>
</dbReference>
<proteinExistence type="predicted"/>
<reference evidence="3 4" key="1">
    <citation type="journal article" date="2019" name="Int. J. Syst. Evol. Microbiol.">
        <title>The Global Catalogue of Microorganisms (GCM) 10K type strain sequencing project: providing services to taxonomists for standard genome sequencing and annotation.</title>
        <authorList>
            <consortium name="The Broad Institute Genomics Platform"/>
            <consortium name="The Broad Institute Genome Sequencing Center for Infectious Disease"/>
            <person name="Wu L."/>
            <person name="Ma J."/>
        </authorList>
    </citation>
    <scope>NUCLEOTIDE SEQUENCE [LARGE SCALE GENOMIC DNA]</scope>
    <source>
        <strain evidence="3 4">RDMS1</strain>
    </source>
</reference>